<evidence type="ECO:0000256" key="1">
    <source>
        <dbReference type="ARBA" id="ARBA00023015"/>
    </source>
</evidence>
<dbReference type="Gene3D" id="1.10.260.40">
    <property type="entry name" value="lambda repressor-like DNA-binding domains"/>
    <property type="match status" value="1"/>
</dbReference>
<dbReference type="STRING" id="1423754.FC39_GL001209"/>
<dbReference type="AlphaFoldDB" id="A0A0R1YFE6"/>
<dbReference type="CDD" id="cd01392">
    <property type="entry name" value="HTH_LacI"/>
    <property type="match status" value="1"/>
</dbReference>
<sequence>MIMATIKDIASKANVSPATVSRVLNYDQSLSVNDSTKQKIFHIAEELHYTKTKKRYKHKAKSIAVILWCDRNQEIKDLYYYSIRNGIDDQASALGYQTKVFYNTDSLSEIEKCVGIAVIGHRQYSAKRLKDINAFNKPTVFLDADTLSEDRSCVVSDFHTSVKEVINHFLKQGQNRIGMLVGDLDDDYDKENLTDFRFHDYKSYMTELGLFNLDNVIVGKFTPETGYQAVKEYLQKENKMPQALVVANDAMAIGALKALREAKIAVPESVSIISFNDTTAAEFANPSLSSVHVDTHEMGRMGMNVLKNNIDGDFKDAYKVTLKTKLVLRESSLN</sequence>
<dbReference type="Gene3D" id="3.40.50.2300">
    <property type="match status" value="2"/>
</dbReference>
<dbReference type="PANTHER" id="PTHR30146:SF149">
    <property type="entry name" value="HTH-TYPE TRANSCRIPTIONAL REGULATOR EBGR"/>
    <property type="match status" value="1"/>
</dbReference>
<dbReference type="InterPro" id="IPR028082">
    <property type="entry name" value="Peripla_BP_I"/>
</dbReference>
<keyword evidence="3" id="KW-0804">Transcription</keyword>
<dbReference type="Proteomes" id="UP000051223">
    <property type="component" value="Unassembled WGS sequence"/>
</dbReference>
<dbReference type="GO" id="GO:0000976">
    <property type="term" value="F:transcription cis-regulatory region binding"/>
    <property type="evidence" value="ECO:0007669"/>
    <property type="project" value="TreeGrafter"/>
</dbReference>
<evidence type="ECO:0000313" key="5">
    <source>
        <dbReference type="EMBL" id="KRM41198.1"/>
    </source>
</evidence>
<proteinExistence type="predicted"/>
<dbReference type="eggNOG" id="COG1609">
    <property type="taxonomic scope" value="Bacteria"/>
</dbReference>
<dbReference type="EMBL" id="AZGI01000002">
    <property type="protein sequence ID" value="KRM41198.1"/>
    <property type="molecule type" value="Genomic_DNA"/>
</dbReference>
<keyword evidence="1" id="KW-0805">Transcription regulation</keyword>
<dbReference type="GO" id="GO:0003700">
    <property type="term" value="F:DNA-binding transcription factor activity"/>
    <property type="evidence" value="ECO:0007669"/>
    <property type="project" value="TreeGrafter"/>
</dbReference>
<dbReference type="SMART" id="SM00354">
    <property type="entry name" value="HTH_LACI"/>
    <property type="match status" value="1"/>
</dbReference>
<evidence type="ECO:0000256" key="3">
    <source>
        <dbReference type="ARBA" id="ARBA00023163"/>
    </source>
</evidence>
<gene>
    <name evidence="5" type="ORF">FC39_GL001209</name>
</gene>
<reference evidence="5 6" key="1">
    <citation type="journal article" date="2015" name="Genome Announc.">
        <title>Expanding the biotechnology potential of lactobacilli through comparative genomics of 213 strains and associated genera.</title>
        <authorList>
            <person name="Sun Z."/>
            <person name="Harris H.M."/>
            <person name="McCann A."/>
            <person name="Guo C."/>
            <person name="Argimon S."/>
            <person name="Zhang W."/>
            <person name="Yang X."/>
            <person name="Jeffery I.B."/>
            <person name="Cooney J.C."/>
            <person name="Kagawa T.F."/>
            <person name="Liu W."/>
            <person name="Song Y."/>
            <person name="Salvetti E."/>
            <person name="Wrobel A."/>
            <person name="Rasinkangas P."/>
            <person name="Parkhill J."/>
            <person name="Rea M.C."/>
            <person name="O'Sullivan O."/>
            <person name="Ritari J."/>
            <person name="Douillard F.P."/>
            <person name="Paul Ross R."/>
            <person name="Yang R."/>
            <person name="Briner A.E."/>
            <person name="Felis G.E."/>
            <person name="de Vos W.M."/>
            <person name="Barrangou R."/>
            <person name="Klaenhammer T.R."/>
            <person name="Caufield P.W."/>
            <person name="Cui Y."/>
            <person name="Zhang H."/>
            <person name="O'Toole P.W."/>
        </authorList>
    </citation>
    <scope>NUCLEOTIDE SEQUENCE [LARGE SCALE GENOMIC DNA]</scope>
    <source>
        <strain evidence="5 6">DSM 5661</strain>
    </source>
</reference>
<dbReference type="PATRIC" id="fig|1423754.3.peg.1245"/>
<dbReference type="CDD" id="cd01544">
    <property type="entry name" value="PBP1_GalR"/>
    <property type="match status" value="1"/>
</dbReference>
<dbReference type="Pfam" id="PF13377">
    <property type="entry name" value="Peripla_BP_3"/>
    <property type="match status" value="1"/>
</dbReference>
<accession>A0A0R1YFE6</accession>
<feature type="domain" description="HTH lacI-type" evidence="4">
    <location>
        <begin position="4"/>
        <end position="65"/>
    </location>
</feature>
<evidence type="ECO:0000313" key="6">
    <source>
        <dbReference type="Proteomes" id="UP000051223"/>
    </source>
</evidence>
<dbReference type="SUPFAM" id="SSF53822">
    <property type="entry name" value="Periplasmic binding protein-like I"/>
    <property type="match status" value="1"/>
</dbReference>
<dbReference type="SUPFAM" id="SSF47413">
    <property type="entry name" value="lambda repressor-like DNA-binding domains"/>
    <property type="match status" value="1"/>
</dbReference>
<name>A0A0R1YFE6_9LACO</name>
<dbReference type="PROSITE" id="PS00356">
    <property type="entry name" value="HTH_LACI_1"/>
    <property type="match status" value="1"/>
</dbReference>
<evidence type="ECO:0000256" key="2">
    <source>
        <dbReference type="ARBA" id="ARBA00023125"/>
    </source>
</evidence>
<keyword evidence="2" id="KW-0238">DNA-binding</keyword>
<organism evidence="5 6">
    <name type="scientific">Lactobacillus hamsteri DSM 5661 = JCM 6256</name>
    <dbReference type="NCBI Taxonomy" id="1423754"/>
    <lineage>
        <taxon>Bacteria</taxon>
        <taxon>Bacillati</taxon>
        <taxon>Bacillota</taxon>
        <taxon>Bacilli</taxon>
        <taxon>Lactobacillales</taxon>
        <taxon>Lactobacillaceae</taxon>
        <taxon>Lactobacillus</taxon>
    </lineage>
</organism>
<dbReference type="InterPro" id="IPR000843">
    <property type="entry name" value="HTH_LacI"/>
</dbReference>
<keyword evidence="6" id="KW-1185">Reference proteome</keyword>
<evidence type="ECO:0000259" key="4">
    <source>
        <dbReference type="PROSITE" id="PS50932"/>
    </source>
</evidence>
<comment type="caution">
    <text evidence="5">The sequence shown here is derived from an EMBL/GenBank/DDBJ whole genome shotgun (WGS) entry which is preliminary data.</text>
</comment>
<protein>
    <submittedName>
        <fullName evidence="5">Lac repressor</fullName>
    </submittedName>
</protein>
<dbReference type="PANTHER" id="PTHR30146">
    <property type="entry name" value="LACI-RELATED TRANSCRIPTIONAL REPRESSOR"/>
    <property type="match status" value="1"/>
</dbReference>
<dbReference type="PROSITE" id="PS50932">
    <property type="entry name" value="HTH_LACI_2"/>
    <property type="match status" value="1"/>
</dbReference>
<dbReference type="Pfam" id="PF00356">
    <property type="entry name" value="LacI"/>
    <property type="match status" value="1"/>
</dbReference>
<dbReference type="InterPro" id="IPR010982">
    <property type="entry name" value="Lambda_DNA-bd_dom_sf"/>
</dbReference>
<dbReference type="PRINTS" id="PR00036">
    <property type="entry name" value="HTHLACI"/>
</dbReference>
<dbReference type="InterPro" id="IPR046335">
    <property type="entry name" value="LacI/GalR-like_sensor"/>
</dbReference>